<accession>A0A7Y9TLS2</accession>
<dbReference type="PANTHER" id="PTHR39430:SF1">
    <property type="entry name" value="PROTEASE"/>
    <property type="match status" value="1"/>
</dbReference>
<evidence type="ECO:0000313" key="3">
    <source>
        <dbReference type="EMBL" id="NYF80412.1"/>
    </source>
</evidence>
<comment type="caution">
    <text evidence="3">The sequence shown here is derived from an EMBL/GenBank/DDBJ whole genome shotgun (WGS) entry which is preliminary data.</text>
</comment>
<dbReference type="AlphaFoldDB" id="A0A7Y9TLS2"/>
<evidence type="ECO:0000256" key="1">
    <source>
        <dbReference type="SAM" id="Phobius"/>
    </source>
</evidence>
<name>A0A7Y9TLS2_9BACT</name>
<dbReference type="PANTHER" id="PTHR39430">
    <property type="entry name" value="MEMBRANE-ASSOCIATED PROTEASE-RELATED"/>
    <property type="match status" value="1"/>
</dbReference>
<evidence type="ECO:0000313" key="4">
    <source>
        <dbReference type="Proteomes" id="UP000589520"/>
    </source>
</evidence>
<dbReference type="InterPro" id="IPR003675">
    <property type="entry name" value="Rce1/LyrA-like_dom"/>
</dbReference>
<keyword evidence="4" id="KW-1185">Reference proteome</keyword>
<feature type="transmembrane region" description="Helical" evidence="1">
    <location>
        <begin position="268"/>
        <end position="286"/>
    </location>
</feature>
<feature type="domain" description="CAAX prenyl protease 2/Lysostaphin resistance protein A-like" evidence="2">
    <location>
        <begin position="138"/>
        <end position="229"/>
    </location>
</feature>
<evidence type="ECO:0000259" key="2">
    <source>
        <dbReference type="Pfam" id="PF02517"/>
    </source>
</evidence>
<feature type="transmembrane region" description="Helical" evidence="1">
    <location>
        <begin position="57"/>
        <end position="80"/>
    </location>
</feature>
<feature type="transmembrane region" description="Helical" evidence="1">
    <location>
        <begin position="194"/>
        <end position="212"/>
    </location>
</feature>
<feature type="transmembrane region" description="Helical" evidence="1">
    <location>
        <begin position="101"/>
        <end position="121"/>
    </location>
</feature>
<organism evidence="3 4">
    <name type="scientific">Granulicella arctica</name>
    <dbReference type="NCBI Taxonomy" id="940613"/>
    <lineage>
        <taxon>Bacteria</taxon>
        <taxon>Pseudomonadati</taxon>
        <taxon>Acidobacteriota</taxon>
        <taxon>Terriglobia</taxon>
        <taxon>Terriglobales</taxon>
        <taxon>Acidobacteriaceae</taxon>
        <taxon>Granulicella</taxon>
    </lineage>
</organism>
<dbReference type="GO" id="GO:0080120">
    <property type="term" value="P:CAAX-box protein maturation"/>
    <property type="evidence" value="ECO:0007669"/>
    <property type="project" value="UniProtKB-ARBA"/>
</dbReference>
<dbReference type="EMBL" id="JACCCW010000002">
    <property type="protein sequence ID" value="NYF80412.1"/>
    <property type="molecule type" value="Genomic_DNA"/>
</dbReference>
<sequence length="344" mass="36646">MTQSVPSSTATRSKVRRSLQFALFAVSMLWFALSDSLAGRAAHGLTTRFDLDAASPLLAALFLIFLLAVGFSLFEGVARTGKTSLRLAIGLPPRPTAAREWSVGAAIGWGIAVASVLPMALGRTLHVSFWTSQRAFGLLFLNLATLACSVLAIEIALRGYPFRRLIEALGPTWATVAMAVTLGFLHGFHPDATGISILATTIATVLLSIAWLRTHALWLPWGLHFAWSASVALLFGLPVRGVDTFATVIQTRAIGPGWLTGDDFGPDAAFFTIIVLLAAIVVLVRATSDYAWDYTRPEIIAAGYEVNPAPPAAHSAMEQQAAAKPPALVQILPTTSQSRSVDGQ</sequence>
<dbReference type="Pfam" id="PF02517">
    <property type="entry name" value="Rce1-like"/>
    <property type="match status" value="1"/>
</dbReference>
<keyword evidence="1" id="KW-1133">Transmembrane helix</keyword>
<dbReference type="RefSeq" id="WP_246301933.1">
    <property type="nucleotide sequence ID" value="NZ_JACCCW010000002.1"/>
</dbReference>
<feature type="transmembrane region" description="Helical" evidence="1">
    <location>
        <begin position="169"/>
        <end position="188"/>
    </location>
</feature>
<reference evidence="3 4" key="1">
    <citation type="submission" date="2020-07" db="EMBL/GenBank/DDBJ databases">
        <title>Genomic Encyclopedia of Type Strains, Phase IV (KMG-V): Genome sequencing to study the core and pangenomes of soil and plant-associated prokaryotes.</title>
        <authorList>
            <person name="Whitman W."/>
        </authorList>
    </citation>
    <scope>NUCLEOTIDE SEQUENCE [LARGE SCALE GENOMIC DNA]</scope>
    <source>
        <strain evidence="3 4">X4EP2</strain>
    </source>
</reference>
<protein>
    <recommendedName>
        <fullName evidence="2">CAAX prenyl protease 2/Lysostaphin resistance protein A-like domain-containing protein</fullName>
    </recommendedName>
</protein>
<gene>
    <name evidence="3" type="ORF">HDF17_002732</name>
</gene>
<feature type="transmembrane region" description="Helical" evidence="1">
    <location>
        <begin position="219"/>
        <end position="237"/>
    </location>
</feature>
<feature type="transmembrane region" description="Helical" evidence="1">
    <location>
        <begin position="136"/>
        <end position="157"/>
    </location>
</feature>
<dbReference type="GO" id="GO:0004175">
    <property type="term" value="F:endopeptidase activity"/>
    <property type="evidence" value="ECO:0007669"/>
    <property type="project" value="UniProtKB-ARBA"/>
</dbReference>
<keyword evidence="1" id="KW-0812">Transmembrane</keyword>
<keyword evidence="1" id="KW-0472">Membrane</keyword>
<proteinExistence type="predicted"/>
<dbReference type="Proteomes" id="UP000589520">
    <property type="component" value="Unassembled WGS sequence"/>
</dbReference>